<organism evidence="3 4">
    <name type="scientific">candidate division WOR_3 bacterium SM1_77</name>
    <dbReference type="NCBI Taxonomy" id="1703778"/>
    <lineage>
        <taxon>Bacteria</taxon>
        <taxon>Bacteria division WOR-3</taxon>
    </lineage>
</organism>
<dbReference type="GO" id="GO:0047661">
    <property type="term" value="F:amino-acid racemase activity"/>
    <property type="evidence" value="ECO:0007669"/>
    <property type="project" value="InterPro"/>
</dbReference>
<sequence>MRRIGLVGGLGPEATVDYYRMIINKCRSEAGGKVPEIIVYSLDLKDFPRLEERHEIVQWLGGAINALHRAGADFAVITANTPHMVFDELVALSPVPLISIVEETCRVVHAMDLKKVGLLGTKVTMSSDFYQRVFSARDISISVPTEQEQDYINDKLVSEIMYNRIIENTRQGLLAIIKRLIANHRIEALILGCTELPLILTSDAFGIPFLNTTKIHAESVVRFCLTGK</sequence>
<dbReference type="Proteomes" id="UP000050975">
    <property type="component" value="Unassembled WGS sequence"/>
</dbReference>
<dbReference type="SUPFAM" id="SSF53681">
    <property type="entry name" value="Aspartate/glutamate racemase"/>
    <property type="match status" value="2"/>
</dbReference>
<dbReference type="InterPro" id="IPR015942">
    <property type="entry name" value="Asp/Glu/hydantoin_racemase"/>
</dbReference>
<dbReference type="InterPro" id="IPR004380">
    <property type="entry name" value="Asp_race"/>
</dbReference>
<evidence type="ECO:0000256" key="2">
    <source>
        <dbReference type="ARBA" id="ARBA00023235"/>
    </source>
</evidence>
<dbReference type="PATRIC" id="fig|1703778.3.peg.512"/>
<dbReference type="NCBIfam" id="TIGR00035">
    <property type="entry name" value="asp_race"/>
    <property type="match status" value="1"/>
</dbReference>
<dbReference type="PANTHER" id="PTHR21198">
    <property type="entry name" value="GLUTAMATE RACEMASE"/>
    <property type="match status" value="1"/>
</dbReference>
<name>A0A0S8JX58_UNCW3</name>
<keyword evidence="2" id="KW-0413">Isomerase</keyword>
<protein>
    <submittedName>
        <fullName evidence="3">Aspartate racemase</fullName>
    </submittedName>
</protein>
<dbReference type="InterPro" id="IPR033134">
    <property type="entry name" value="Asp/Glu_racemase_AS_2"/>
</dbReference>
<evidence type="ECO:0000256" key="1">
    <source>
        <dbReference type="ARBA" id="ARBA00007847"/>
    </source>
</evidence>
<gene>
    <name evidence="3" type="ORF">AMJ74_04140</name>
</gene>
<proteinExistence type="inferred from homology"/>
<dbReference type="Pfam" id="PF01177">
    <property type="entry name" value="Asp_Glu_race"/>
    <property type="match status" value="1"/>
</dbReference>
<dbReference type="InterPro" id="IPR001920">
    <property type="entry name" value="Asp/Glu_race"/>
</dbReference>
<dbReference type="Gene3D" id="3.40.50.1860">
    <property type="match status" value="2"/>
</dbReference>
<dbReference type="EMBL" id="LJVE01000070">
    <property type="protein sequence ID" value="KPL14032.1"/>
    <property type="molecule type" value="Genomic_DNA"/>
</dbReference>
<dbReference type="AlphaFoldDB" id="A0A0S8JX58"/>
<comment type="caution">
    <text evidence="3">The sequence shown here is derived from an EMBL/GenBank/DDBJ whole genome shotgun (WGS) entry which is preliminary data.</text>
</comment>
<dbReference type="PANTHER" id="PTHR21198:SF7">
    <property type="entry name" value="ASPARTATE-GLUTAMATE RACEMASE FAMILY"/>
    <property type="match status" value="1"/>
</dbReference>
<evidence type="ECO:0000313" key="3">
    <source>
        <dbReference type="EMBL" id="KPL14032.1"/>
    </source>
</evidence>
<comment type="similarity">
    <text evidence="1">Belongs to the aspartate/glutamate racemases family.</text>
</comment>
<evidence type="ECO:0000313" key="4">
    <source>
        <dbReference type="Proteomes" id="UP000050975"/>
    </source>
</evidence>
<dbReference type="PROSITE" id="PS00924">
    <property type="entry name" value="ASP_GLU_RACEMASE_2"/>
    <property type="match status" value="1"/>
</dbReference>
<reference evidence="3 4" key="1">
    <citation type="journal article" date="2015" name="Microbiome">
        <title>Genomic resolution of linkages in carbon, nitrogen, and sulfur cycling among widespread estuary sediment bacteria.</title>
        <authorList>
            <person name="Baker B.J."/>
            <person name="Lazar C.S."/>
            <person name="Teske A.P."/>
            <person name="Dick G.J."/>
        </authorList>
    </citation>
    <scope>NUCLEOTIDE SEQUENCE [LARGE SCALE GENOMIC DNA]</scope>
    <source>
        <strain evidence="3">SM1_77</strain>
    </source>
</reference>
<accession>A0A0S8JX58</accession>